<feature type="region of interest" description="Disordered" evidence="1">
    <location>
        <begin position="91"/>
        <end position="121"/>
    </location>
</feature>
<evidence type="ECO:0000313" key="2">
    <source>
        <dbReference type="EMBL" id="RKU49481.1"/>
    </source>
</evidence>
<dbReference type="Pfam" id="PF11093">
    <property type="entry name" value="Mitochondr_Som1"/>
    <property type="match status" value="1"/>
</dbReference>
<keyword evidence="3" id="KW-1185">Reference proteome</keyword>
<dbReference type="InterPro" id="IPR024645">
    <property type="entry name" value="Mitochondr_Som1"/>
</dbReference>
<evidence type="ECO:0000313" key="3">
    <source>
        <dbReference type="Proteomes" id="UP000275385"/>
    </source>
</evidence>
<dbReference type="AlphaFoldDB" id="A0A420YNR2"/>
<dbReference type="EMBL" id="QVQW01000001">
    <property type="protein sequence ID" value="RKU49481.1"/>
    <property type="molecule type" value="Genomic_DNA"/>
</dbReference>
<name>A0A420YNR2_9PEZI</name>
<sequence length="121" mass="13812">MTPPVHSFPALELPLKVQLDDKGRKRKTEGGAPIQLSACELLGFPQYHCSIDRPELRNSPVRCWPVQRWFRRCQDKNGSFMVETTAWEGSTTMPELLGPNKQVNHWTPSSVDSKKPPPRIF</sequence>
<accession>A0A420YNR2</accession>
<dbReference type="OrthoDB" id="3983163at2759"/>
<gene>
    <name evidence="2" type="ORF">DL546_008134</name>
</gene>
<organism evidence="2 3">
    <name type="scientific">Coniochaeta pulveracea</name>
    <dbReference type="NCBI Taxonomy" id="177199"/>
    <lineage>
        <taxon>Eukaryota</taxon>
        <taxon>Fungi</taxon>
        <taxon>Dikarya</taxon>
        <taxon>Ascomycota</taxon>
        <taxon>Pezizomycotina</taxon>
        <taxon>Sordariomycetes</taxon>
        <taxon>Sordariomycetidae</taxon>
        <taxon>Coniochaetales</taxon>
        <taxon>Coniochaetaceae</taxon>
        <taxon>Coniochaeta</taxon>
    </lineage>
</organism>
<comment type="caution">
    <text evidence="2">The sequence shown here is derived from an EMBL/GenBank/DDBJ whole genome shotgun (WGS) entry which is preliminary data.</text>
</comment>
<dbReference type="Proteomes" id="UP000275385">
    <property type="component" value="Unassembled WGS sequence"/>
</dbReference>
<reference evidence="2 3" key="1">
    <citation type="submission" date="2018-08" db="EMBL/GenBank/DDBJ databases">
        <title>Draft genome of the lignicolous fungus Coniochaeta pulveracea.</title>
        <authorList>
            <person name="Borstlap C.J."/>
            <person name="De Witt R.N."/>
            <person name="Botha A."/>
            <person name="Volschenk H."/>
        </authorList>
    </citation>
    <scope>NUCLEOTIDE SEQUENCE [LARGE SCALE GENOMIC DNA]</scope>
    <source>
        <strain evidence="2 3">CAB683</strain>
    </source>
</reference>
<dbReference type="GO" id="GO:0042720">
    <property type="term" value="C:mitochondrial inner membrane peptidase complex"/>
    <property type="evidence" value="ECO:0007669"/>
    <property type="project" value="InterPro"/>
</dbReference>
<evidence type="ECO:0000256" key="1">
    <source>
        <dbReference type="SAM" id="MobiDB-lite"/>
    </source>
</evidence>
<protein>
    <submittedName>
        <fullName evidence="2">Uncharacterized protein</fullName>
    </submittedName>
</protein>
<feature type="compositionally biased region" description="Polar residues" evidence="1">
    <location>
        <begin position="101"/>
        <end position="111"/>
    </location>
</feature>
<proteinExistence type="predicted"/>